<dbReference type="CDD" id="cd02440">
    <property type="entry name" value="AdoMet_MTases"/>
    <property type="match status" value="1"/>
</dbReference>
<dbReference type="SUPFAM" id="SSF53335">
    <property type="entry name" value="S-adenosyl-L-methionine-dependent methyltransferases"/>
    <property type="match status" value="1"/>
</dbReference>
<dbReference type="AlphaFoldDB" id="A0A1C6V8W0"/>
<dbReference type="Proteomes" id="UP000199696">
    <property type="component" value="Unassembled WGS sequence"/>
</dbReference>
<reference evidence="2" key="1">
    <citation type="submission" date="2016-06" db="EMBL/GenBank/DDBJ databases">
        <authorList>
            <person name="Varghese N."/>
            <person name="Submissions Spin"/>
        </authorList>
    </citation>
    <scope>NUCLEOTIDE SEQUENCE [LARGE SCALE GENOMIC DNA]</scope>
    <source>
        <strain evidence="2">DSM 44814</strain>
    </source>
</reference>
<evidence type="ECO:0000313" key="2">
    <source>
        <dbReference type="Proteomes" id="UP000199696"/>
    </source>
</evidence>
<dbReference type="STRING" id="227316.GA0070604_4818"/>
<organism evidence="1 2">
    <name type="scientific">Micromonospora eburnea</name>
    <dbReference type="NCBI Taxonomy" id="227316"/>
    <lineage>
        <taxon>Bacteria</taxon>
        <taxon>Bacillati</taxon>
        <taxon>Actinomycetota</taxon>
        <taxon>Actinomycetes</taxon>
        <taxon>Micromonosporales</taxon>
        <taxon>Micromonosporaceae</taxon>
        <taxon>Micromonospora</taxon>
    </lineage>
</organism>
<sequence length="248" mass="27028">MQTTDDLAASRYARMRWNTPLSEEHAALLLQRLDIRPGVRVLDLGCGWGELLLRAVAAGGVSGATVTTGVGVDTDDAALARGRALAADRSLDRQVTFVEGEAAASRESGDRVLCVGASHAFGGTADALRALAESVRPGGRLLFGDAYWEQPPTAEAVEIFGEKMVPLADLIEQAHGLGWRVLHFSTADQREWDDFESTWRASRQEWLLQHPGDPRAADLQKELDDRLREYVGVYRGILGIGYFVLGRA</sequence>
<name>A0A1C6V8W0_9ACTN</name>
<evidence type="ECO:0000313" key="1">
    <source>
        <dbReference type="EMBL" id="SCL62758.1"/>
    </source>
</evidence>
<protein>
    <submittedName>
        <fullName evidence="1">Mycolic acid cyclopropane synthetase</fullName>
    </submittedName>
</protein>
<dbReference type="Pfam" id="PF02353">
    <property type="entry name" value="CMAS"/>
    <property type="match status" value="1"/>
</dbReference>
<accession>A0A1C6V8W0</accession>
<dbReference type="InterPro" id="IPR029063">
    <property type="entry name" value="SAM-dependent_MTases_sf"/>
</dbReference>
<dbReference type="RefSeq" id="WP_091122884.1">
    <property type="nucleotide sequence ID" value="NZ_FMHY01000002.1"/>
</dbReference>
<keyword evidence="2" id="KW-1185">Reference proteome</keyword>
<gene>
    <name evidence="1" type="ORF">GA0070604_4818</name>
</gene>
<dbReference type="OrthoDB" id="474235at2"/>
<dbReference type="Gene3D" id="3.40.50.150">
    <property type="entry name" value="Vaccinia Virus protein VP39"/>
    <property type="match status" value="1"/>
</dbReference>
<dbReference type="EMBL" id="FMHY01000002">
    <property type="protein sequence ID" value="SCL62758.1"/>
    <property type="molecule type" value="Genomic_DNA"/>
</dbReference>
<proteinExistence type="predicted"/>